<dbReference type="CDD" id="cd18186">
    <property type="entry name" value="BTB_POZ_ZBTB_KLHL-like"/>
    <property type="match status" value="1"/>
</dbReference>
<sequence>MSNQNFLNALTSLLTTVNPAELFKVLATIRKDVEWPKDKDNITRIREKKHLKHIVGALQSNQRNVLNVALSILGNCLLDKDCSRDAVGHYNILSHLNQLLKRFPKDDSIIGRIFRIVGNLCQHRDQWANTIIDRKPQIVTYIVNFVTKVSKDELPEDESFSEATTIMAIRALRCLLNSHTIMTLVKTFGVLRAIGALFIKYCIEWQKNKSHENLLINIIRLLQDYSRFRYYHSIMEMRSTERGDSLIYLSSVLLLAPKRVVKIVMNFIRICQLKSELPVPEIFDKFIEVLQKHSIVEELNDECVEYLQCLCYLLEHPANRNTERCGRCVPLLVKALKEFKEPTCTSLECCILLIGSLNKYKYDDKLMLEQVKANSVEILLEKIHWLVGSSKLNTDHKICRKRKMYSVTSPVWKHFGLTYGELLEPRSPSPSDEELEVFAKFERCPSPPSPCSSSNSDLREYACSWPSSSPKSVSRDFSDSDSDDYSPVCSDADVSDYEGNSLANDEEKTTEDVEKATEPAEHVEKQSNNCDNIIDKSTLTNLKIRLLTEIAKLLKTYIKIKPAVPQLASEDLLIALLKCSGCFDWQHHSNIDTIDLICRILQSHDYLITLMRTNFVETVYNLTLMTHASKCHKCLQFQQIGQMILTKLTILAESGVGKGNIAHQILRGEMDLKKQLVLVMPYIIRNKAILSKLLINCGGLKILLKLMTEPSETEEKRKSIKVLCALASRKLSIANPRSQMFAEAVNRIEADKYEEPLTCENLVTIKLTDGSTLKADRDFLSASSDFFGRLLNGYFKESSEDEILLQNVKLKPLRCLLNLMGIVEKKSSIDVDLDLKTLLDVIVLCDRYLMNDLCLSLSESIERNRLTHQTVPQIYQWSLESGTNILRVECIAYALVANLLDDLRLNMFESLIDLGYLEELVEDIKTLLTRFLSISDSFGDEEKKQKSLKVHLKRMKDNLLKNVHLLDT</sequence>
<feature type="domain" description="BTB" evidence="2">
    <location>
        <begin position="759"/>
        <end position="820"/>
    </location>
</feature>
<dbReference type="InterPro" id="IPR011333">
    <property type="entry name" value="SKP1/BTB/POZ_sf"/>
</dbReference>
<dbReference type="SUPFAM" id="SSF54695">
    <property type="entry name" value="POZ domain"/>
    <property type="match status" value="1"/>
</dbReference>
<evidence type="ECO:0000313" key="4">
    <source>
        <dbReference type="Proteomes" id="UP001154078"/>
    </source>
</evidence>
<dbReference type="OrthoDB" id="6086604at2759"/>
<dbReference type="InterPro" id="IPR000210">
    <property type="entry name" value="BTB/POZ_dom"/>
</dbReference>
<dbReference type="GO" id="GO:0005829">
    <property type="term" value="C:cytosol"/>
    <property type="evidence" value="ECO:0007669"/>
    <property type="project" value="TreeGrafter"/>
</dbReference>
<dbReference type="Gene3D" id="3.30.710.10">
    <property type="entry name" value="Potassium Channel Kv1.1, Chain A"/>
    <property type="match status" value="1"/>
</dbReference>
<dbReference type="InterPro" id="IPR011989">
    <property type="entry name" value="ARM-like"/>
</dbReference>
<dbReference type="PANTHER" id="PTHR23312:SF8">
    <property type="entry name" value="ARMADILLO REPEAT-CONTAINING PROTEIN 5"/>
    <property type="match status" value="1"/>
</dbReference>
<dbReference type="Pfam" id="PF00651">
    <property type="entry name" value="BTB"/>
    <property type="match status" value="1"/>
</dbReference>
<dbReference type="PROSITE" id="PS50097">
    <property type="entry name" value="BTB"/>
    <property type="match status" value="1"/>
</dbReference>
<name>A0A9P0FBZ4_BRAAE</name>
<dbReference type="Proteomes" id="UP001154078">
    <property type="component" value="Chromosome 1"/>
</dbReference>
<dbReference type="AlphaFoldDB" id="A0A9P0FBZ4"/>
<feature type="compositionally biased region" description="Basic and acidic residues" evidence="1">
    <location>
        <begin position="505"/>
        <end position="518"/>
    </location>
</feature>
<dbReference type="SUPFAM" id="SSF48371">
    <property type="entry name" value="ARM repeat"/>
    <property type="match status" value="2"/>
</dbReference>
<reference evidence="3" key="1">
    <citation type="submission" date="2021-12" db="EMBL/GenBank/DDBJ databases">
        <authorList>
            <person name="King R."/>
        </authorList>
    </citation>
    <scope>NUCLEOTIDE SEQUENCE</scope>
</reference>
<dbReference type="Gene3D" id="1.25.10.10">
    <property type="entry name" value="Leucine-rich Repeat Variant"/>
    <property type="match status" value="1"/>
</dbReference>
<protein>
    <recommendedName>
        <fullName evidence="2">BTB domain-containing protein</fullName>
    </recommendedName>
</protein>
<dbReference type="InterPro" id="IPR016024">
    <property type="entry name" value="ARM-type_fold"/>
</dbReference>
<dbReference type="Pfam" id="PF24768">
    <property type="entry name" value="ARM_ARMC5"/>
    <property type="match status" value="1"/>
</dbReference>
<evidence type="ECO:0000313" key="3">
    <source>
        <dbReference type="EMBL" id="CAH0547622.1"/>
    </source>
</evidence>
<feature type="region of interest" description="Disordered" evidence="1">
    <location>
        <begin position="465"/>
        <end position="518"/>
    </location>
</feature>
<accession>A0A9P0FBZ4</accession>
<dbReference type="EMBL" id="OV121132">
    <property type="protein sequence ID" value="CAH0547622.1"/>
    <property type="molecule type" value="Genomic_DNA"/>
</dbReference>
<evidence type="ECO:0000256" key="1">
    <source>
        <dbReference type="SAM" id="MobiDB-lite"/>
    </source>
</evidence>
<dbReference type="InterPro" id="IPR055445">
    <property type="entry name" value="ARM_ARMC5"/>
</dbReference>
<dbReference type="PANTHER" id="PTHR23312">
    <property type="entry name" value="ARMC5 ARMADILLO REPEAT-CONTAINING -RELATED"/>
    <property type="match status" value="1"/>
</dbReference>
<dbReference type="GO" id="GO:0009653">
    <property type="term" value="P:anatomical structure morphogenesis"/>
    <property type="evidence" value="ECO:0007669"/>
    <property type="project" value="TreeGrafter"/>
</dbReference>
<proteinExistence type="predicted"/>
<keyword evidence="4" id="KW-1185">Reference proteome</keyword>
<gene>
    <name evidence="3" type="ORF">MELIAE_LOCUS1578</name>
</gene>
<organism evidence="3 4">
    <name type="scientific">Brassicogethes aeneus</name>
    <name type="common">Rape pollen beetle</name>
    <name type="synonym">Meligethes aeneus</name>
    <dbReference type="NCBI Taxonomy" id="1431903"/>
    <lineage>
        <taxon>Eukaryota</taxon>
        <taxon>Metazoa</taxon>
        <taxon>Ecdysozoa</taxon>
        <taxon>Arthropoda</taxon>
        <taxon>Hexapoda</taxon>
        <taxon>Insecta</taxon>
        <taxon>Pterygota</taxon>
        <taxon>Neoptera</taxon>
        <taxon>Endopterygota</taxon>
        <taxon>Coleoptera</taxon>
        <taxon>Polyphaga</taxon>
        <taxon>Cucujiformia</taxon>
        <taxon>Nitidulidae</taxon>
        <taxon>Meligethinae</taxon>
        <taxon>Brassicogethes</taxon>
    </lineage>
</organism>
<evidence type="ECO:0000259" key="2">
    <source>
        <dbReference type="PROSITE" id="PS50097"/>
    </source>
</evidence>